<proteinExistence type="predicted"/>
<dbReference type="Pfam" id="PF04321">
    <property type="entry name" value="RmlD_sub_bind"/>
    <property type="match status" value="1"/>
</dbReference>
<keyword evidence="3" id="KW-1185">Reference proteome</keyword>
<dbReference type="InterPro" id="IPR029903">
    <property type="entry name" value="RmlD-like-bd"/>
</dbReference>
<protein>
    <submittedName>
        <fullName evidence="2">dTDP-4-dehydrorhamnose reductase</fullName>
        <ecNumber evidence="2">1.1.1.133</ecNumber>
    </submittedName>
</protein>
<name>A0A517XQU9_9BACT</name>
<dbReference type="PANTHER" id="PTHR43242:SF1">
    <property type="entry name" value="NAD(P)-BINDING ROSSMANN-FOLD SUPERFAMILY PROTEIN"/>
    <property type="match status" value="1"/>
</dbReference>
<dbReference type="EMBL" id="CP036273">
    <property type="protein sequence ID" value="QDU19890.1"/>
    <property type="molecule type" value="Genomic_DNA"/>
</dbReference>
<dbReference type="KEGG" id="uli:ETAA1_18290"/>
<gene>
    <name evidence="2" type="primary">strL</name>
    <name evidence="2" type="ORF">ETAA1_18290</name>
</gene>
<sequence length="279" mass="29408">MSDAAWLVVGADGGIGRPLLARLRADGRAAVGTTRRGIGDGLQLDLSADPDSWQIPVHVAVAYLCAAVTSIDACRRDPAGTRGVNVDQTLALAARLRERGAHVVFLSTNQVFDGTVPFRCEADTVCPLTEYGRQKSDAETALLATGAATVVRFTKVVPPDWSLIHKWRDALSRGEPVEAFGDMVLSPVPLGIAVEALARVGEKRPGGVIHVSGTEDCTYAELARRLAVVMGADQALVRAVSCRDRGIPAEAAPAHTALATARLSRELGLAAPTATDLFR</sequence>
<dbReference type="Gene3D" id="3.40.50.720">
    <property type="entry name" value="NAD(P)-binding Rossmann-like Domain"/>
    <property type="match status" value="1"/>
</dbReference>
<reference evidence="2 3" key="1">
    <citation type="submission" date="2019-02" db="EMBL/GenBank/DDBJ databases">
        <title>Deep-cultivation of Planctomycetes and their phenomic and genomic characterization uncovers novel biology.</title>
        <authorList>
            <person name="Wiegand S."/>
            <person name="Jogler M."/>
            <person name="Boedeker C."/>
            <person name="Pinto D."/>
            <person name="Vollmers J."/>
            <person name="Rivas-Marin E."/>
            <person name="Kohn T."/>
            <person name="Peeters S.H."/>
            <person name="Heuer A."/>
            <person name="Rast P."/>
            <person name="Oberbeckmann S."/>
            <person name="Bunk B."/>
            <person name="Jeske O."/>
            <person name="Meyerdierks A."/>
            <person name="Storesund J.E."/>
            <person name="Kallscheuer N."/>
            <person name="Luecker S."/>
            <person name="Lage O.M."/>
            <person name="Pohl T."/>
            <person name="Merkel B.J."/>
            <person name="Hornburger P."/>
            <person name="Mueller R.-W."/>
            <person name="Bruemmer F."/>
            <person name="Labrenz M."/>
            <person name="Spormann A.M."/>
            <person name="Op den Camp H."/>
            <person name="Overmann J."/>
            <person name="Amann R."/>
            <person name="Jetten M.S.M."/>
            <person name="Mascher T."/>
            <person name="Medema M.H."/>
            <person name="Devos D.P."/>
            <person name="Kaster A.-K."/>
            <person name="Ovreas L."/>
            <person name="Rohde M."/>
            <person name="Galperin M.Y."/>
            <person name="Jogler C."/>
        </authorList>
    </citation>
    <scope>NUCLEOTIDE SEQUENCE [LARGE SCALE GENOMIC DNA]</scope>
    <source>
        <strain evidence="2 3">ETA_A1</strain>
    </source>
</reference>
<evidence type="ECO:0000313" key="2">
    <source>
        <dbReference type="EMBL" id="QDU19890.1"/>
    </source>
</evidence>
<organism evidence="2 3">
    <name type="scientific">Urbifossiella limnaea</name>
    <dbReference type="NCBI Taxonomy" id="2528023"/>
    <lineage>
        <taxon>Bacteria</taxon>
        <taxon>Pseudomonadati</taxon>
        <taxon>Planctomycetota</taxon>
        <taxon>Planctomycetia</taxon>
        <taxon>Gemmatales</taxon>
        <taxon>Gemmataceae</taxon>
        <taxon>Urbifossiella</taxon>
    </lineage>
</organism>
<dbReference type="AlphaFoldDB" id="A0A517XQU9"/>
<evidence type="ECO:0000313" key="3">
    <source>
        <dbReference type="Proteomes" id="UP000319576"/>
    </source>
</evidence>
<dbReference type="RefSeq" id="WP_145236545.1">
    <property type="nucleotide sequence ID" value="NZ_CP036273.1"/>
</dbReference>
<dbReference type="PANTHER" id="PTHR43242">
    <property type="entry name" value="NAD(P)-BINDING ROSSMANN-FOLD SUPERFAMILY PROTEIN"/>
    <property type="match status" value="1"/>
</dbReference>
<feature type="domain" description="RmlD-like substrate binding" evidence="1">
    <location>
        <begin position="7"/>
        <end position="272"/>
    </location>
</feature>
<keyword evidence="2" id="KW-0560">Oxidoreductase</keyword>
<dbReference type="SUPFAM" id="SSF51735">
    <property type="entry name" value="NAD(P)-binding Rossmann-fold domains"/>
    <property type="match status" value="1"/>
</dbReference>
<dbReference type="InterPro" id="IPR036291">
    <property type="entry name" value="NAD(P)-bd_dom_sf"/>
</dbReference>
<accession>A0A517XQU9</accession>
<dbReference type="EC" id="1.1.1.133" evidence="2"/>
<dbReference type="OrthoDB" id="9803892at2"/>
<dbReference type="Proteomes" id="UP000319576">
    <property type="component" value="Chromosome"/>
</dbReference>
<dbReference type="GO" id="GO:0008831">
    <property type="term" value="F:dTDP-4-dehydrorhamnose reductase activity"/>
    <property type="evidence" value="ECO:0007669"/>
    <property type="project" value="UniProtKB-EC"/>
</dbReference>
<evidence type="ECO:0000259" key="1">
    <source>
        <dbReference type="Pfam" id="PF04321"/>
    </source>
</evidence>